<gene>
    <name evidence="7" type="ORF">HMPREF9081_1263</name>
</gene>
<dbReference type="AlphaFoldDB" id="F5RLX7"/>
<dbReference type="InterPro" id="IPR010559">
    <property type="entry name" value="Sig_transdc_His_kin_internal"/>
</dbReference>
<proteinExistence type="predicted"/>
<evidence type="ECO:0000256" key="4">
    <source>
        <dbReference type="ARBA" id="ARBA00022777"/>
    </source>
</evidence>
<dbReference type="InterPro" id="IPR003660">
    <property type="entry name" value="HAMP_dom"/>
</dbReference>
<dbReference type="eggNOG" id="COG2972">
    <property type="taxonomic scope" value="Bacteria"/>
</dbReference>
<evidence type="ECO:0000256" key="5">
    <source>
        <dbReference type="SAM" id="Phobius"/>
    </source>
</evidence>
<dbReference type="GO" id="GO:0016020">
    <property type="term" value="C:membrane"/>
    <property type="evidence" value="ECO:0007669"/>
    <property type="project" value="UniProtKB-SubCell"/>
</dbReference>
<keyword evidence="5" id="KW-0472">Membrane</keyword>
<keyword evidence="2" id="KW-0597">Phosphoprotein</keyword>
<dbReference type="PROSITE" id="PS50885">
    <property type="entry name" value="HAMP"/>
    <property type="match status" value="1"/>
</dbReference>
<dbReference type="Pfam" id="PF06580">
    <property type="entry name" value="His_kinase"/>
    <property type="match status" value="1"/>
</dbReference>
<sequence>MRRFQDEVRSALLKYALIPGFLIAFICILLAAVYWQRNVAARTEEEARIAGEIFTELTHDYESRAAVIAMHGIGGLYANGEGRRVFFENLYAELNLHGELPRFYLLDQERRVLFQTRSDVPAYLALPTARWGVFSRMEEQAGSVQEFVPQNEREWDYVVGQAIRAPQTSGQTTAETEGYAVFVLSVRELEKRLQTGEKMHFVIADREGRAPFSTMTIFRDAVFHKVVPKLVNAHGLIELDGQQFYVAQESVLDGAFIVYAILPVGNRIAQFATGAAILFAVLLLMVPLIFFRVRRDMAEKTRAMDEIVEAFRAVRHGELDRELAIRTGNEFEEIAGEYNRMVRSLVRLMQENEEKARASVISELRQLESQFNPHFLFNTLENIKFMTKLEPDAAVRMITALSALLRYSIDNRVQRVRLAEDIRHLGSYIEIQRQRFGARLIYRQEIAEEAMHCLVPKLLLQPIVENAIHYGANAEGEIHIFTCVAIDDGQLHIVIEDAGTGMAEETLQHLRTMMQRGENCSVHTGVYNIHRRIQLLFGMEYGMQIERRAEGGMRVTMVLPVTMGKGAEGDAAHSDC</sequence>
<dbReference type="SUPFAM" id="SSF55874">
    <property type="entry name" value="ATPase domain of HSP90 chaperone/DNA topoisomerase II/histidine kinase"/>
    <property type="match status" value="1"/>
</dbReference>
<dbReference type="RefSeq" id="WP_006306198.1">
    <property type="nucleotide sequence ID" value="NZ_GL892076.1"/>
</dbReference>
<evidence type="ECO:0000313" key="7">
    <source>
        <dbReference type="EMBL" id="EGK59668.1"/>
    </source>
</evidence>
<dbReference type="Proteomes" id="UP000004067">
    <property type="component" value="Unassembled WGS sequence"/>
</dbReference>
<dbReference type="InterPro" id="IPR003594">
    <property type="entry name" value="HATPase_dom"/>
</dbReference>
<comment type="caution">
    <text evidence="7">The sequence shown here is derived from an EMBL/GenBank/DDBJ whole genome shotgun (WGS) entry which is preliminary data.</text>
</comment>
<dbReference type="HOGENOM" id="CLU_020473_6_2_9"/>
<dbReference type="Gene3D" id="3.30.565.10">
    <property type="entry name" value="Histidine kinase-like ATPase, C-terminal domain"/>
    <property type="match status" value="1"/>
</dbReference>
<accession>F5RLX7</accession>
<feature type="domain" description="HAMP" evidence="6">
    <location>
        <begin position="301"/>
        <end position="350"/>
    </location>
</feature>
<evidence type="ECO:0000259" key="6">
    <source>
        <dbReference type="PROSITE" id="PS50885"/>
    </source>
</evidence>
<reference evidence="7 8" key="1">
    <citation type="submission" date="2011-04" db="EMBL/GenBank/DDBJ databases">
        <authorList>
            <person name="Muzny D."/>
            <person name="Qin X."/>
            <person name="Deng J."/>
            <person name="Jiang H."/>
            <person name="Liu Y."/>
            <person name="Qu J."/>
            <person name="Song X.-Z."/>
            <person name="Zhang L."/>
            <person name="Thornton R."/>
            <person name="Coyle M."/>
            <person name="Francisco L."/>
            <person name="Jackson L."/>
            <person name="Javaid M."/>
            <person name="Korchina V."/>
            <person name="Kovar C."/>
            <person name="Mata R."/>
            <person name="Mathew T."/>
            <person name="Ngo R."/>
            <person name="Nguyen L."/>
            <person name="Nguyen N."/>
            <person name="Okwuonu G."/>
            <person name="Ongeri F."/>
            <person name="Pham C."/>
            <person name="Simmons D."/>
            <person name="Wilczek-Boney K."/>
            <person name="Hale W."/>
            <person name="Jakkamsetti A."/>
            <person name="Pham P."/>
            <person name="Ruth R."/>
            <person name="San Lucas F."/>
            <person name="Warren J."/>
            <person name="Zhang J."/>
            <person name="Zhao Z."/>
            <person name="Zhou C."/>
            <person name="Zhu D."/>
            <person name="Lee S."/>
            <person name="Bess C."/>
            <person name="Blankenburg K."/>
            <person name="Forbes L."/>
            <person name="Fu Q."/>
            <person name="Gubbala S."/>
            <person name="Hirani K."/>
            <person name="Jayaseelan J.C."/>
            <person name="Lara F."/>
            <person name="Munidasa M."/>
            <person name="Palculict T."/>
            <person name="Patil S."/>
            <person name="Pu L.-L."/>
            <person name="Saada N."/>
            <person name="Tang L."/>
            <person name="Weissenberger G."/>
            <person name="Zhu Y."/>
            <person name="Hemphill L."/>
            <person name="Shang Y."/>
            <person name="Youmans B."/>
            <person name="Ayvaz T."/>
            <person name="Ross M."/>
            <person name="Santibanez J."/>
            <person name="Aqrawi P."/>
            <person name="Gross S."/>
            <person name="Joshi V."/>
            <person name="Fowler G."/>
            <person name="Nazareth L."/>
            <person name="Reid J."/>
            <person name="Worley K."/>
            <person name="Petrosino J."/>
            <person name="Highlander S."/>
            <person name="Gibbs R."/>
        </authorList>
    </citation>
    <scope>NUCLEOTIDE SEQUENCE [LARGE SCALE GENOMIC DNA]</scope>
    <source>
        <strain evidence="7 8">DSM 2778</strain>
    </source>
</reference>
<evidence type="ECO:0000256" key="2">
    <source>
        <dbReference type="ARBA" id="ARBA00022553"/>
    </source>
</evidence>
<dbReference type="Pfam" id="PF00672">
    <property type="entry name" value="HAMP"/>
    <property type="match status" value="1"/>
</dbReference>
<dbReference type="PANTHER" id="PTHR34220:SF7">
    <property type="entry name" value="SENSOR HISTIDINE KINASE YPDA"/>
    <property type="match status" value="1"/>
</dbReference>
<name>F5RLX7_9FIRM</name>
<dbReference type="InterPro" id="IPR036890">
    <property type="entry name" value="HATPase_C_sf"/>
</dbReference>
<feature type="transmembrane region" description="Helical" evidence="5">
    <location>
        <begin position="271"/>
        <end position="291"/>
    </location>
</feature>
<keyword evidence="3" id="KW-0808">Transferase</keyword>
<comment type="subcellular location">
    <subcellularLocation>
        <location evidence="1">Membrane</location>
    </subcellularLocation>
</comment>
<evidence type="ECO:0000256" key="3">
    <source>
        <dbReference type="ARBA" id="ARBA00022679"/>
    </source>
</evidence>
<keyword evidence="5" id="KW-1133">Transmembrane helix</keyword>
<dbReference type="OrthoDB" id="9809348at2"/>
<keyword evidence="8" id="KW-1185">Reference proteome</keyword>
<dbReference type="PANTHER" id="PTHR34220">
    <property type="entry name" value="SENSOR HISTIDINE KINASE YPDA"/>
    <property type="match status" value="1"/>
</dbReference>
<dbReference type="GO" id="GO:0000155">
    <property type="term" value="F:phosphorelay sensor kinase activity"/>
    <property type="evidence" value="ECO:0007669"/>
    <property type="project" value="InterPro"/>
</dbReference>
<dbReference type="InterPro" id="IPR050640">
    <property type="entry name" value="Bact_2-comp_sensor_kinase"/>
</dbReference>
<protein>
    <submittedName>
        <fullName evidence="7">Sensor histidine kinase</fullName>
    </submittedName>
</protein>
<keyword evidence="5" id="KW-0812">Transmembrane</keyword>
<evidence type="ECO:0000313" key="8">
    <source>
        <dbReference type="Proteomes" id="UP000004067"/>
    </source>
</evidence>
<dbReference type="Pfam" id="PF02518">
    <property type="entry name" value="HATPase_c"/>
    <property type="match status" value="1"/>
</dbReference>
<dbReference type="STRING" id="888060.HMPREF9081_1263"/>
<dbReference type="Gene3D" id="6.10.340.10">
    <property type="match status" value="1"/>
</dbReference>
<dbReference type="EMBL" id="AFHQ01000033">
    <property type="protein sequence ID" value="EGK59668.1"/>
    <property type="molecule type" value="Genomic_DNA"/>
</dbReference>
<dbReference type="SMART" id="SM00304">
    <property type="entry name" value="HAMP"/>
    <property type="match status" value="1"/>
</dbReference>
<evidence type="ECO:0000256" key="1">
    <source>
        <dbReference type="ARBA" id="ARBA00004370"/>
    </source>
</evidence>
<organism evidence="7 8">
    <name type="scientific">Centipeda periodontii DSM 2778</name>
    <dbReference type="NCBI Taxonomy" id="888060"/>
    <lineage>
        <taxon>Bacteria</taxon>
        <taxon>Bacillati</taxon>
        <taxon>Bacillota</taxon>
        <taxon>Negativicutes</taxon>
        <taxon>Selenomonadales</taxon>
        <taxon>Selenomonadaceae</taxon>
        <taxon>Centipeda</taxon>
    </lineage>
</organism>
<feature type="transmembrane region" description="Helical" evidence="5">
    <location>
        <begin position="12"/>
        <end position="35"/>
    </location>
</feature>
<keyword evidence="4 7" id="KW-0418">Kinase</keyword>